<sequence>MLSFILLNIKIMLMYYKILEISPNQTVVRVWMNSGTTITDVYDKSSKEDGKVFVFDIYLEAGKYGVYINPKLKIDRDYSLGLAQSYFSDVLHDIAILGNSEIFIIETGSDLVQADQAVPLVLSFNKTKNLISGVYSIRKGGYVDGEATLNSNSFAVEKLQLKNIANDDNLTQGFVIFANKYLQADESDLTLFIEAEDHIVGGGNGSEIADATASGGAMWRQLSAGSAEVKLGIAAGGLLKKGSYTIGARLKGASAHMSVRKNAVDIEAYGLNVSSSTAFSVTGSWALYTMSFIVDDETADYRLRVNFSSGSIDWDCVVLIPISDSLGFVYDIIHQILTINNAKNIGVL</sequence>
<accession>A0A0F9EYH3</accession>
<gene>
    <name evidence="1" type="ORF">LCGC14_2370980</name>
</gene>
<name>A0A0F9EYH3_9ZZZZ</name>
<organism evidence="1">
    <name type="scientific">marine sediment metagenome</name>
    <dbReference type="NCBI Taxonomy" id="412755"/>
    <lineage>
        <taxon>unclassified sequences</taxon>
        <taxon>metagenomes</taxon>
        <taxon>ecological metagenomes</taxon>
    </lineage>
</organism>
<dbReference type="EMBL" id="LAZR01034950">
    <property type="protein sequence ID" value="KKL28853.1"/>
    <property type="molecule type" value="Genomic_DNA"/>
</dbReference>
<proteinExistence type="predicted"/>
<evidence type="ECO:0000313" key="1">
    <source>
        <dbReference type="EMBL" id="KKL28853.1"/>
    </source>
</evidence>
<comment type="caution">
    <text evidence="1">The sequence shown here is derived from an EMBL/GenBank/DDBJ whole genome shotgun (WGS) entry which is preliminary data.</text>
</comment>
<protein>
    <submittedName>
        <fullName evidence="1">Uncharacterized protein</fullName>
    </submittedName>
</protein>
<dbReference type="Gene3D" id="2.60.120.260">
    <property type="entry name" value="Galactose-binding domain-like"/>
    <property type="match status" value="1"/>
</dbReference>
<dbReference type="AlphaFoldDB" id="A0A0F9EYH3"/>
<reference evidence="1" key="1">
    <citation type="journal article" date="2015" name="Nature">
        <title>Complex archaea that bridge the gap between prokaryotes and eukaryotes.</title>
        <authorList>
            <person name="Spang A."/>
            <person name="Saw J.H."/>
            <person name="Jorgensen S.L."/>
            <person name="Zaremba-Niedzwiedzka K."/>
            <person name="Martijn J."/>
            <person name="Lind A.E."/>
            <person name="van Eijk R."/>
            <person name="Schleper C."/>
            <person name="Guy L."/>
            <person name="Ettema T.J."/>
        </authorList>
    </citation>
    <scope>NUCLEOTIDE SEQUENCE</scope>
</reference>